<evidence type="ECO:0000313" key="3">
    <source>
        <dbReference type="Proteomes" id="UP000664317"/>
    </source>
</evidence>
<feature type="transmembrane region" description="Helical" evidence="1">
    <location>
        <begin position="73"/>
        <end position="95"/>
    </location>
</feature>
<name>A0ABS3C805_9BACT</name>
<feature type="transmembrane region" description="Helical" evidence="1">
    <location>
        <begin position="12"/>
        <end position="36"/>
    </location>
</feature>
<keyword evidence="1" id="KW-0472">Membrane</keyword>
<feature type="transmembrane region" description="Helical" evidence="1">
    <location>
        <begin position="48"/>
        <end position="67"/>
    </location>
</feature>
<dbReference type="RefSeq" id="WP_206579884.1">
    <property type="nucleotide sequence ID" value="NZ_JAFKCT010000010.1"/>
</dbReference>
<comment type="caution">
    <text evidence="2">The sequence shown here is derived from an EMBL/GenBank/DDBJ whole genome shotgun (WGS) entry which is preliminary data.</text>
</comment>
<protein>
    <recommendedName>
        <fullName evidence="4">YhhN-like protein</fullName>
    </recommendedName>
</protein>
<sequence length="224" mass="25738">MATATPSLSNWMISLNMFTIQEISSFSILLPLAIAGAKLKTGDLKLRLFFLFLLFGALVDGIGFAAYKTNSVWKIHGYLLVVYLVYEAYFFLWVTSLNLQPDTRRRARTVIGVAFLLCFLVKFYFDFIGVDLLYSSVIQMFILVTIAFLSGFSLLRMAEQHDGLLSYPWFWIMSGIFLYTFGTFFIDALLYSQIIDKIWYMRNLINIIQYGFFVVGLLLIPSSK</sequence>
<feature type="transmembrane region" description="Helical" evidence="1">
    <location>
        <begin position="137"/>
        <end position="155"/>
    </location>
</feature>
<accession>A0ABS3C805</accession>
<feature type="transmembrane region" description="Helical" evidence="1">
    <location>
        <begin position="198"/>
        <end position="220"/>
    </location>
</feature>
<gene>
    <name evidence="2" type="ORF">J0A68_19285</name>
</gene>
<organism evidence="2 3">
    <name type="scientific">Algoriphagus oliviformis</name>
    <dbReference type="NCBI Taxonomy" id="2811231"/>
    <lineage>
        <taxon>Bacteria</taxon>
        <taxon>Pseudomonadati</taxon>
        <taxon>Bacteroidota</taxon>
        <taxon>Cytophagia</taxon>
        <taxon>Cytophagales</taxon>
        <taxon>Cyclobacteriaceae</taxon>
        <taxon>Algoriphagus</taxon>
    </lineage>
</organism>
<dbReference type="Proteomes" id="UP000664317">
    <property type="component" value="Unassembled WGS sequence"/>
</dbReference>
<reference evidence="2 3" key="1">
    <citation type="submission" date="2021-03" db="EMBL/GenBank/DDBJ databases">
        <title>novel species isolated from a fishpond in China.</title>
        <authorList>
            <person name="Lu H."/>
            <person name="Cai Z."/>
        </authorList>
    </citation>
    <scope>NUCLEOTIDE SEQUENCE [LARGE SCALE GENOMIC DNA]</scope>
    <source>
        <strain evidence="2 3">H41</strain>
    </source>
</reference>
<keyword evidence="3" id="KW-1185">Reference proteome</keyword>
<evidence type="ECO:0008006" key="4">
    <source>
        <dbReference type="Google" id="ProtNLM"/>
    </source>
</evidence>
<keyword evidence="1" id="KW-0812">Transmembrane</keyword>
<feature type="transmembrane region" description="Helical" evidence="1">
    <location>
        <begin position="107"/>
        <end position="125"/>
    </location>
</feature>
<keyword evidence="1" id="KW-1133">Transmembrane helix</keyword>
<dbReference type="EMBL" id="JAFKCT010000010">
    <property type="protein sequence ID" value="MBN7813107.1"/>
    <property type="molecule type" value="Genomic_DNA"/>
</dbReference>
<proteinExistence type="predicted"/>
<evidence type="ECO:0000313" key="2">
    <source>
        <dbReference type="EMBL" id="MBN7813107.1"/>
    </source>
</evidence>
<feature type="transmembrane region" description="Helical" evidence="1">
    <location>
        <begin position="167"/>
        <end position="186"/>
    </location>
</feature>
<evidence type="ECO:0000256" key="1">
    <source>
        <dbReference type="SAM" id="Phobius"/>
    </source>
</evidence>